<gene>
    <name evidence="1" type="ORF">Slin15195_G054210</name>
</gene>
<protein>
    <submittedName>
        <fullName evidence="1">Uncharacterized protein</fullName>
    </submittedName>
</protein>
<evidence type="ECO:0000313" key="1">
    <source>
        <dbReference type="EMBL" id="USW52102.1"/>
    </source>
</evidence>
<sequence length="292" mass="33723">MHLTTEDVVFLRTSSEDHTMRRSYEEAPPSYSDAITIDRLQSGISLDDERFYGDQIEQVPSLDSTASFEKELEQGERPPQARWLVKSNAEPSTWKLMTTGPLMSNATTPQNNDPLHKRRYRVFFPPGYEDVYLHKSSWAAHAATLPQFHIELYSSHKFSDRYEPEAIIVLGPTEGDAEILYSFARDHALQHLPKCLSRVEEEVSKTTRFVTFCESEFSSWDWKCKTSSARQDMRLLIQKARRECILAAGLVMRLEQFVSFVGKKGDKEVAKTLKLFRRSLRESGYRLGRMQL</sequence>
<keyword evidence="2" id="KW-1185">Reference proteome</keyword>
<dbReference type="EMBL" id="CP099421">
    <property type="protein sequence ID" value="USW52102.1"/>
    <property type="molecule type" value="Genomic_DNA"/>
</dbReference>
<organism evidence="1 2">
    <name type="scientific">Septoria linicola</name>
    <dbReference type="NCBI Taxonomy" id="215465"/>
    <lineage>
        <taxon>Eukaryota</taxon>
        <taxon>Fungi</taxon>
        <taxon>Dikarya</taxon>
        <taxon>Ascomycota</taxon>
        <taxon>Pezizomycotina</taxon>
        <taxon>Dothideomycetes</taxon>
        <taxon>Dothideomycetidae</taxon>
        <taxon>Mycosphaerellales</taxon>
        <taxon>Mycosphaerellaceae</taxon>
        <taxon>Septoria</taxon>
    </lineage>
</organism>
<accession>A0A9Q9AMC2</accession>
<dbReference type="Proteomes" id="UP001056384">
    <property type="component" value="Chromosome 4"/>
</dbReference>
<evidence type="ECO:0000313" key="2">
    <source>
        <dbReference type="Proteomes" id="UP001056384"/>
    </source>
</evidence>
<dbReference type="AlphaFoldDB" id="A0A9Q9AMC2"/>
<name>A0A9Q9AMC2_9PEZI</name>
<proteinExistence type="predicted"/>
<reference evidence="1" key="1">
    <citation type="submission" date="2022-06" db="EMBL/GenBank/DDBJ databases">
        <title>Complete genome sequences of two strains of the flax pathogen Septoria linicola.</title>
        <authorList>
            <person name="Lapalu N."/>
            <person name="Simon A."/>
            <person name="Demenou B."/>
            <person name="Paumier D."/>
            <person name="Guillot M.-P."/>
            <person name="Gout L."/>
            <person name="Valade R."/>
        </authorList>
    </citation>
    <scope>NUCLEOTIDE SEQUENCE</scope>
    <source>
        <strain evidence="1">SE15195</strain>
    </source>
</reference>